<dbReference type="InterPro" id="IPR003656">
    <property type="entry name" value="Znf_BED"/>
</dbReference>
<accession>A0A8S9H4X8</accession>
<dbReference type="EMBL" id="QGKW02001988">
    <property type="protein sequence ID" value="KAF2552220.1"/>
    <property type="molecule type" value="Genomic_DNA"/>
</dbReference>
<evidence type="ECO:0000313" key="7">
    <source>
        <dbReference type="EMBL" id="KAF2552220.1"/>
    </source>
</evidence>
<keyword evidence="2 4" id="KW-0863">Zinc-finger</keyword>
<name>A0A8S9H4X8_BRACR</name>
<feature type="domain" description="BED-type" evidence="6">
    <location>
        <begin position="46"/>
        <end position="106"/>
    </location>
</feature>
<protein>
    <recommendedName>
        <fullName evidence="6">BED-type domain-containing protein</fullName>
    </recommendedName>
</protein>
<dbReference type="AlphaFoldDB" id="A0A8S9H4X8"/>
<dbReference type="Pfam" id="PF02892">
    <property type="entry name" value="zf-BED"/>
    <property type="match status" value="2"/>
</dbReference>
<dbReference type="SUPFAM" id="SSF57667">
    <property type="entry name" value="beta-beta-alpha zinc fingers"/>
    <property type="match status" value="2"/>
</dbReference>
<dbReference type="GO" id="GO:0005634">
    <property type="term" value="C:nucleus"/>
    <property type="evidence" value="ECO:0007669"/>
    <property type="project" value="TreeGrafter"/>
</dbReference>
<proteinExistence type="predicted"/>
<dbReference type="SMART" id="SM00614">
    <property type="entry name" value="ZnF_BED"/>
    <property type="match status" value="2"/>
</dbReference>
<comment type="caution">
    <text evidence="7">The sequence shown here is derived from an EMBL/GenBank/DDBJ whole genome shotgun (WGS) entry which is preliminary data.</text>
</comment>
<evidence type="ECO:0000256" key="5">
    <source>
        <dbReference type="SAM" id="MobiDB-lite"/>
    </source>
</evidence>
<gene>
    <name evidence="7" type="ORF">F2Q68_00036145</name>
</gene>
<dbReference type="PANTHER" id="PTHR34396:SF27">
    <property type="entry name" value="OS08G0208700 PROTEIN"/>
    <property type="match status" value="1"/>
</dbReference>
<dbReference type="InterPro" id="IPR036236">
    <property type="entry name" value="Znf_C2H2_sf"/>
</dbReference>
<feature type="region of interest" description="Disordered" evidence="5">
    <location>
        <begin position="1"/>
        <end position="42"/>
    </location>
</feature>
<dbReference type="Proteomes" id="UP000712281">
    <property type="component" value="Unassembled WGS sequence"/>
</dbReference>
<evidence type="ECO:0000256" key="2">
    <source>
        <dbReference type="ARBA" id="ARBA00022771"/>
    </source>
</evidence>
<dbReference type="PROSITE" id="PS50808">
    <property type="entry name" value="ZF_BED"/>
    <property type="match status" value="2"/>
</dbReference>
<keyword evidence="3" id="KW-0862">Zinc</keyword>
<evidence type="ECO:0000256" key="3">
    <source>
        <dbReference type="ARBA" id="ARBA00022833"/>
    </source>
</evidence>
<dbReference type="GO" id="GO:0008270">
    <property type="term" value="F:zinc ion binding"/>
    <property type="evidence" value="ECO:0007669"/>
    <property type="project" value="UniProtKB-KW"/>
</dbReference>
<organism evidence="7 8">
    <name type="scientific">Brassica cretica</name>
    <name type="common">Mustard</name>
    <dbReference type="NCBI Taxonomy" id="69181"/>
    <lineage>
        <taxon>Eukaryota</taxon>
        <taxon>Viridiplantae</taxon>
        <taxon>Streptophyta</taxon>
        <taxon>Embryophyta</taxon>
        <taxon>Tracheophyta</taxon>
        <taxon>Spermatophyta</taxon>
        <taxon>Magnoliopsida</taxon>
        <taxon>eudicotyledons</taxon>
        <taxon>Gunneridae</taxon>
        <taxon>Pentapetalae</taxon>
        <taxon>rosids</taxon>
        <taxon>malvids</taxon>
        <taxon>Brassicales</taxon>
        <taxon>Brassicaceae</taxon>
        <taxon>Brassiceae</taxon>
        <taxon>Brassica</taxon>
    </lineage>
</organism>
<sequence length="325" mass="36555">MSACEDNGDFLAEDVEADIDPGGGKKRSASERSSTDMPPIAKKKQAHRAKVWQHFIQREDDPSISNCRYCAQGIGCDSKKSGTSAMKNHIARCKMYQLYKESGKQQERCRSVVVKQASLLAGWELKGEDDERRESPDRSSKSPLRLRNDEVDNLRINASSGCLLDICSEDASKRSLTGIRPLNRTMSACEDNGDFLAEDVEGDIDQGEGKKRFASERSSTDMPPVAKKKQAHRAEVWQHFIQREDDPSISNCRYCAQGIRCDSKKSGTSAMKNHIARCKMSQLYKESGKQQSLCKFRVNMIIRGWNVEEVKTNLAYHSLLDNLSF</sequence>
<dbReference type="InterPro" id="IPR053031">
    <property type="entry name" value="Cuticle_assoc_protein"/>
</dbReference>
<feature type="region of interest" description="Disordered" evidence="5">
    <location>
        <begin position="126"/>
        <end position="146"/>
    </location>
</feature>
<evidence type="ECO:0000256" key="1">
    <source>
        <dbReference type="ARBA" id="ARBA00022723"/>
    </source>
</evidence>
<reference evidence="7" key="1">
    <citation type="submission" date="2019-12" db="EMBL/GenBank/DDBJ databases">
        <title>Genome sequencing and annotation of Brassica cretica.</title>
        <authorList>
            <person name="Studholme D.J."/>
            <person name="Sarris P.F."/>
        </authorList>
    </citation>
    <scope>NUCLEOTIDE SEQUENCE</scope>
    <source>
        <strain evidence="7">PFS-001/15</strain>
        <tissue evidence="7">Leaf</tissue>
    </source>
</reference>
<dbReference type="PANTHER" id="PTHR34396">
    <property type="entry name" value="OS03G0264950 PROTEIN-RELATED"/>
    <property type="match status" value="1"/>
</dbReference>
<feature type="compositionally biased region" description="Acidic residues" evidence="5">
    <location>
        <begin position="1"/>
        <end position="19"/>
    </location>
</feature>
<keyword evidence="1" id="KW-0479">Metal-binding</keyword>
<feature type="domain" description="BED-type" evidence="6">
    <location>
        <begin position="231"/>
        <end position="287"/>
    </location>
</feature>
<evidence type="ECO:0000313" key="8">
    <source>
        <dbReference type="Proteomes" id="UP000712281"/>
    </source>
</evidence>
<dbReference type="GO" id="GO:0006357">
    <property type="term" value="P:regulation of transcription by RNA polymerase II"/>
    <property type="evidence" value="ECO:0007669"/>
    <property type="project" value="TreeGrafter"/>
</dbReference>
<evidence type="ECO:0000256" key="4">
    <source>
        <dbReference type="PROSITE-ProRule" id="PRU00027"/>
    </source>
</evidence>
<dbReference type="GO" id="GO:1990837">
    <property type="term" value="F:sequence-specific double-stranded DNA binding"/>
    <property type="evidence" value="ECO:0007669"/>
    <property type="project" value="TreeGrafter"/>
</dbReference>
<evidence type="ECO:0000259" key="6">
    <source>
        <dbReference type="PROSITE" id="PS50808"/>
    </source>
</evidence>